<dbReference type="GO" id="GO:0055091">
    <property type="term" value="P:phospholipid homeostasis"/>
    <property type="evidence" value="ECO:0007669"/>
    <property type="project" value="TreeGrafter"/>
</dbReference>
<proteinExistence type="predicted"/>
<dbReference type="PANTHER" id="PTHR34697:SF2">
    <property type="entry name" value="PHOSPHATIDYLGLYCEROL LYSYLTRANSFERASE"/>
    <property type="match status" value="1"/>
</dbReference>
<dbReference type="STRING" id="1173022.Cri9333_1771"/>
<sequence length="350" mass="40405">MNPVREPFSNETIRIILSNYGFNSTSYLALESDKKHFFHQKVFAVTAYANFNKVAITAGEPICPRDALGIAIDEFLEFTQQQRLQPLFFEVTESVTPVLQQRGFHLLKLGEEPFFELDKFTLKGNKMANVRSSGKTAQKRGVKVREYYPTDPEALLINPQLEAISHQWLETRGISELSFTLGTLSLDQPGDRRYFIAEQGNKVVAFLTYSPIYARQGVYLDLMRRSDDAPTGTMDLLLSESFQLLHKAGVKLVTMGMSPLANVQNCSINQSKHLAWLLYKFSVYGKSFYHFEQMHGFKRKFQPHFWESKYLAYRSLGFREMDAIMSALLRQNISRLVWQILNQPIYFKFL</sequence>
<dbReference type="EMBL" id="CP003620">
    <property type="protein sequence ID" value="AFZ12656.1"/>
    <property type="molecule type" value="Genomic_DNA"/>
</dbReference>
<feature type="domain" description="Phosphatidylglycerol lysyltransferase C-terminal" evidence="6">
    <location>
        <begin position="17"/>
        <end position="313"/>
    </location>
</feature>
<dbReference type="eggNOG" id="COG2898">
    <property type="taxonomic scope" value="Bacteria"/>
</dbReference>
<evidence type="ECO:0000256" key="1">
    <source>
        <dbReference type="ARBA" id="ARBA00004651"/>
    </source>
</evidence>
<gene>
    <name evidence="7" type="ORF">Cri9333_1771</name>
</gene>
<keyword evidence="8" id="KW-1185">Reference proteome</keyword>
<dbReference type="KEGG" id="cep:Cri9333_1771"/>
<keyword evidence="5" id="KW-0472">Membrane</keyword>
<keyword evidence="3" id="KW-0812">Transmembrane</keyword>
<dbReference type="InterPro" id="IPR016181">
    <property type="entry name" value="Acyl_CoA_acyltransferase"/>
</dbReference>
<evidence type="ECO:0000256" key="4">
    <source>
        <dbReference type="ARBA" id="ARBA00022989"/>
    </source>
</evidence>
<keyword evidence="2" id="KW-1003">Cell membrane</keyword>
<dbReference type="Proteomes" id="UP000010472">
    <property type="component" value="Chromosome"/>
</dbReference>
<dbReference type="SUPFAM" id="SSF55729">
    <property type="entry name" value="Acyl-CoA N-acyltransferases (Nat)"/>
    <property type="match status" value="1"/>
</dbReference>
<dbReference type="InterPro" id="IPR024320">
    <property type="entry name" value="LPG_synthase_C"/>
</dbReference>
<comment type="subcellular location">
    <subcellularLocation>
        <location evidence="1">Cell membrane</location>
        <topology evidence="1">Multi-pass membrane protein</topology>
    </subcellularLocation>
</comment>
<dbReference type="HOGENOM" id="CLU_062993_0_0_3"/>
<evidence type="ECO:0000256" key="5">
    <source>
        <dbReference type="ARBA" id="ARBA00023136"/>
    </source>
</evidence>
<protein>
    <recommendedName>
        <fullName evidence="6">Phosphatidylglycerol lysyltransferase C-terminal domain-containing protein</fullName>
    </recommendedName>
</protein>
<name>K9VXH1_9CYAN</name>
<dbReference type="AlphaFoldDB" id="K9VXH1"/>
<accession>K9VXH1</accession>
<keyword evidence="4" id="KW-1133">Transmembrane helix</keyword>
<evidence type="ECO:0000313" key="7">
    <source>
        <dbReference type="EMBL" id="AFZ12656.1"/>
    </source>
</evidence>
<organism evidence="7 8">
    <name type="scientific">Crinalium epipsammum PCC 9333</name>
    <dbReference type="NCBI Taxonomy" id="1173022"/>
    <lineage>
        <taxon>Bacteria</taxon>
        <taxon>Bacillati</taxon>
        <taxon>Cyanobacteriota</taxon>
        <taxon>Cyanophyceae</taxon>
        <taxon>Gomontiellales</taxon>
        <taxon>Gomontiellaceae</taxon>
        <taxon>Crinalium</taxon>
    </lineage>
</organism>
<dbReference type="Pfam" id="PF09924">
    <property type="entry name" value="LPG_synthase_C"/>
    <property type="match status" value="1"/>
</dbReference>
<dbReference type="InterPro" id="IPR051211">
    <property type="entry name" value="PG_lysyltransferase"/>
</dbReference>
<evidence type="ECO:0000256" key="3">
    <source>
        <dbReference type="ARBA" id="ARBA00022692"/>
    </source>
</evidence>
<dbReference type="GO" id="GO:0005886">
    <property type="term" value="C:plasma membrane"/>
    <property type="evidence" value="ECO:0007669"/>
    <property type="project" value="UniProtKB-SubCell"/>
</dbReference>
<evidence type="ECO:0000259" key="6">
    <source>
        <dbReference type="Pfam" id="PF09924"/>
    </source>
</evidence>
<reference evidence="7 8" key="1">
    <citation type="submission" date="2012-06" db="EMBL/GenBank/DDBJ databases">
        <title>Finished chromosome of genome of Crinalium epipsammum PCC 9333.</title>
        <authorList>
            <consortium name="US DOE Joint Genome Institute"/>
            <person name="Gugger M."/>
            <person name="Coursin T."/>
            <person name="Rippka R."/>
            <person name="Tandeau De Marsac N."/>
            <person name="Huntemann M."/>
            <person name="Wei C.-L."/>
            <person name="Han J."/>
            <person name="Detter J.C."/>
            <person name="Han C."/>
            <person name="Tapia R."/>
            <person name="Davenport K."/>
            <person name="Daligault H."/>
            <person name="Erkkila T."/>
            <person name="Gu W."/>
            <person name="Munk A.C.C."/>
            <person name="Teshima H."/>
            <person name="Xu Y."/>
            <person name="Chain P."/>
            <person name="Chen A."/>
            <person name="Krypides N."/>
            <person name="Mavromatis K."/>
            <person name="Markowitz V."/>
            <person name="Szeto E."/>
            <person name="Ivanova N."/>
            <person name="Mikhailova N."/>
            <person name="Ovchinnikova G."/>
            <person name="Pagani I."/>
            <person name="Pati A."/>
            <person name="Goodwin L."/>
            <person name="Peters L."/>
            <person name="Pitluck S."/>
            <person name="Woyke T."/>
            <person name="Kerfeld C."/>
        </authorList>
    </citation>
    <scope>NUCLEOTIDE SEQUENCE [LARGE SCALE GENOMIC DNA]</scope>
    <source>
        <strain evidence="7 8">PCC 9333</strain>
    </source>
</reference>
<evidence type="ECO:0000313" key="8">
    <source>
        <dbReference type="Proteomes" id="UP000010472"/>
    </source>
</evidence>
<evidence type="ECO:0000256" key="2">
    <source>
        <dbReference type="ARBA" id="ARBA00022475"/>
    </source>
</evidence>
<dbReference type="GO" id="GO:0016755">
    <property type="term" value="F:aminoacyltransferase activity"/>
    <property type="evidence" value="ECO:0007669"/>
    <property type="project" value="TreeGrafter"/>
</dbReference>
<dbReference type="PANTHER" id="PTHR34697">
    <property type="entry name" value="PHOSPHATIDYLGLYCEROL LYSYLTRANSFERASE"/>
    <property type="match status" value="1"/>
</dbReference>